<accession>A0AB36J8Z1</accession>
<organism evidence="1 2">
    <name type="scientific">Paenibacillus odorifer</name>
    <dbReference type="NCBI Taxonomy" id="189426"/>
    <lineage>
        <taxon>Bacteria</taxon>
        <taxon>Bacillati</taxon>
        <taxon>Bacillota</taxon>
        <taxon>Bacilli</taxon>
        <taxon>Bacillales</taxon>
        <taxon>Paenibacillaceae</taxon>
        <taxon>Paenibacillus</taxon>
    </lineage>
</organism>
<gene>
    <name evidence="1" type="ORF">BSK47_31200</name>
</gene>
<protein>
    <submittedName>
        <fullName evidence="1">Uncharacterized protein</fullName>
    </submittedName>
</protein>
<proteinExistence type="predicted"/>
<comment type="caution">
    <text evidence="1">The sequence shown here is derived from an EMBL/GenBank/DDBJ whole genome shotgun (WGS) entry which is preliminary data.</text>
</comment>
<name>A0AB36J8Z1_9BACL</name>
<dbReference type="Proteomes" id="UP000187323">
    <property type="component" value="Unassembled WGS sequence"/>
</dbReference>
<sequence length="86" mass="9876">MLKTDALMAEVARNIRKLARSLNPTKTFTPPGSKKRKYTQTELYLVVHDIENYGGPNKGAYGVDSFMRREHPDLTRYFGIKFPVTQ</sequence>
<evidence type="ECO:0000313" key="1">
    <source>
        <dbReference type="EMBL" id="OME10142.1"/>
    </source>
</evidence>
<dbReference type="AlphaFoldDB" id="A0AB36J8Z1"/>
<dbReference type="RefSeq" id="WP_076138923.1">
    <property type="nucleotide sequence ID" value="NZ_MPTO01000051.1"/>
</dbReference>
<evidence type="ECO:0000313" key="2">
    <source>
        <dbReference type="Proteomes" id="UP000187323"/>
    </source>
</evidence>
<reference evidence="1 2" key="1">
    <citation type="submission" date="2016-10" db="EMBL/GenBank/DDBJ databases">
        <title>Paenibacillus species isolates.</title>
        <authorList>
            <person name="Beno S.M."/>
        </authorList>
    </citation>
    <scope>NUCLEOTIDE SEQUENCE [LARGE SCALE GENOMIC DNA]</scope>
    <source>
        <strain evidence="1 2">FSL H7-0918</strain>
    </source>
</reference>
<dbReference type="EMBL" id="MPTO01000051">
    <property type="protein sequence ID" value="OME10142.1"/>
    <property type="molecule type" value="Genomic_DNA"/>
</dbReference>